<sequence length="212" mass="21645">MNDWLTSFPLVAILRGLRPEEAVDIGAVLIEAGFRVLEVPLNSPEPVESIRRLVEAFGERALVGAGTVIDPARVHDVAAVGGRLIVMPHGDGEVIRASKRAGLYCVPGVATPTEAFAALAAGADALKLFPAEQIGPAALKAWLAVLPPGTAVLPVGGVTPDAMAPWLAAGAAGFGIGSSLYAPGRQASDVALRARAFADAWQSDLAAKGDAA</sequence>
<dbReference type="EMBL" id="JBHSGA010000008">
    <property type="protein sequence ID" value="MFC4525925.1"/>
    <property type="molecule type" value="Genomic_DNA"/>
</dbReference>
<dbReference type="InterPro" id="IPR000887">
    <property type="entry name" value="Aldlse_KDPG_KHG"/>
</dbReference>
<comment type="pathway">
    <text evidence="1">Carbohydrate acid metabolism.</text>
</comment>
<dbReference type="GO" id="GO:0008674">
    <property type="term" value="F:2-dehydro-3-deoxy-6-phosphogalactonate aldolase activity"/>
    <property type="evidence" value="ECO:0007669"/>
    <property type="project" value="UniProtKB-EC"/>
</dbReference>
<dbReference type="RefSeq" id="WP_266150645.1">
    <property type="nucleotide sequence ID" value="NZ_CP064028.1"/>
</dbReference>
<evidence type="ECO:0000313" key="6">
    <source>
        <dbReference type="EMBL" id="MFC4525925.1"/>
    </source>
</evidence>
<comment type="subunit">
    <text evidence="3">Homotrimer.</text>
</comment>
<evidence type="ECO:0000313" key="7">
    <source>
        <dbReference type="Proteomes" id="UP001595961"/>
    </source>
</evidence>
<evidence type="ECO:0000256" key="4">
    <source>
        <dbReference type="ARBA" id="ARBA00023239"/>
    </source>
</evidence>
<evidence type="ECO:0000256" key="1">
    <source>
        <dbReference type="ARBA" id="ARBA00004761"/>
    </source>
</evidence>
<dbReference type="EC" id="4.1.2.21" evidence="6"/>
<dbReference type="PROSITE" id="PS00160">
    <property type="entry name" value="ALDOLASE_KDPG_KHG_2"/>
    <property type="match status" value="1"/>
</dbReference>
<dbReference type="CDD" id="cd00452">
    <property type="entry name" value="KDPG_aldolase"/>
    <property type="match status" value="1"/>
</dbReference>
<keyword evidence="4 6" id="KW-0456">Lyase</keyword>
<keyword evidence="5" id="KW-0119">Carbohydrate metabolism</keyword>
<name>A0ABV9BZB3_9GAMM</name>
<dbReference type="SUPFAM" id="SSF51569">
    <property type="entry name" value="Aldolase"/>
    <property type="match status" value="1"/>
</dbReference>
<dbReference type="Pfam" id="PF01081">
    <property type="entry name" value="Aldolase"/>
    <property type="match status" value="1"/>
</dbReference>
<organism evidence="6 7">
    <name type="scientific">Dyella halodurans</name>
    <dbReference type="NCBI Taxonomy" id="1920171"/>
    <lineage>
        <taxon>Bacteria</taxon>
        <taxon>Pseudomonadati</taxon>
        <taxon>Pseudomonadota</taxon>
        <taxon>Gammaproteobacteria</taxon>
        <taxon>Lysobacterales</taxon>
        <taxon>Rhodanobacteraceae</taxon>
        <taxon>Dyella</taxon>
    </lineage>
</organism>
<protein>
    <submittedName>
        <fullName evidence="6">2-dehydro-3-deoxy-6-phosphogalactonate aldolase</fullName>
        <ecNumber evidence="6">4.1.2.21</ecNumber>
    </submittedName>
</protein>
<dbReference type="Proteomes" id="UP001595961">
    <property type="component" value="Unassembled WGS sequence"/>
</dbReference>
<comment type="similarity">
    <text evidence="2">Belongs to the KHG/KDPG aldolase family.</text>
</comment>
<dbReference type="Gene3D" id="3.20.20.70">
    <property type="entry name" value="Aldolase class I"/>
    <property type="match status" value="1"/>
</dbReference>
<evidence type="ECO:0000256" key="2">
    <source>
        <dbReference type="ARBA" id="ARBA00006906"/>
    </source>
</evidence>
<dbReference type="NCBIfam" id="NF006600">
    <property type="entry name" value="PRK09140.1"/>
    <property type="match status" value="1"/>
</dbReference>
<accession>A0ABV9BZB3</accession>
<keyword evidence="7" id="KW-1185">Reference proteome</keyword>
<proteinExistence type="inferred from homology"/>
<dbReference type="PANTHER" id="PTHR30246:SF1">
    <property type="entry name" value="2-DEHYDRO-3-DEOXY-6-PHOSPHOGALACTONATE ALDOLASE-RELATED"/>
    <property type="match status" value="1"/>
</dbReference>
<evidence type="ECO:0000256" key="3">
    <source>
        <dbReference type="ARBA" id="ARBA00011233"/>
    </source>
</evidence>
<dbReference type="InterPro" id="IPR013785">
    <property type="entry name" value="Aldolase_TIM"/>
</dbReference>
<gene>
    <name evidence="6" type="ORF">ACFO5W_04680</name>
</gene>
<dbReference type="PANTHER" id="PTHR30246">
    <property type="entry name" value="2-KETO-3-DEOXY-6-PHOSPHOGLUCONATE ALDOLASE"/>
    <property type="match status" value="1"/>
</dbReference>
<dbReference type="InterPro" id="IPR031338">
    <property type="entry name" value="KDPG/KHG_AS_2"/>
</dbReference>
<comment type="caution">
    <text evidence="6">The sequence shown here is derived from an EMBL/GenBank/DDBJ whole genome shotgun (WGS) entry which is preliminary data.</text>
</comment>
<evidence type="ECO:0000256" key="5">
    <source>
        <dbReference type="ARBA" id="ARBA00023277"/>
    </source>
</evidence>
<reference evidence="7" key="1">
    <citation type="journal article" date="2019" name="Int. J. Syst. Evol. Microbiol.">
        <title>The Global Catalogue of Microorganisms (GCM) 10K type strain sequencing project: providing services to taxonomists for standard genome sequencing and annotation.</title>
        <authorList>
            <consortium name="The Broad Institute Genomics Platform"/>
            <consortium name="The Broad Institute Genome Sequencing Center for Infectious Disease"/>
            <person name="Wu L."/>
            <person name="Ma J."/>
        </authorList>
    </citation>
    <scope>NUCLEOTIDE SEQUENCE [LARGE SCALE GENOMIC DNA]</scope>
    <source>
        <strain evidence="7">CCM 4481</strain>
    </source>
</reference>